<dbReference type="PANTHER" id="PTHR46663:SF2">
    <property type="entry name" value="GGDEF DOMAIN-CONTAINING PROTEIN"/>
    <property type="match status" value="1"/>
</dbReference>
<dbReference type="PANTHER" id="PTHR46663">
    <property type="entry name" value="DIGUANYLATE CYCLASE DGCT-RELATED"/>
    <property type="match status" value="1"/>
</dbReference>
<keyword evidence="2" id="KW-0472">Membrane</keyword>
<keyword evidence="5" id="KW-1185">Reference proteome</keyword>
<organism evidence="4 5">
    <name type="scientific">Longivirga aurantiaca</name>
    <dbReference type="NCBI Taxonomy" id="1837743"/>
    <lineage>
        <taxon>Bacteria</taxon>
        <taxon>Bacillati</taxon>
        <taxon>Actinomycetota</taxon>
        <taxon>Actinomycetes</taxon>
        <taxon>Sporichthyales</taxon>
        <taxon>Sporichthyaceae</taxon>
        <taxon>Longivirga</taxon>
    </lineage>
</organism>
<reference evidence="5" key="1">
    <citation type="journal article" date="2019" name="Int. J. Syst. Evol. Microbiol.">
        <title>The Global Catalogue of Microorganisms (GCM) 10K type strain sequencing project: providing services to taxonomists for standard genome sequencing and annotation.</title>
        <authorList>
            <consortium name="The Broad Institute Genomics Platform"/>
            <consortium name="The Broad Institute Genome Sequencing Center for Infectious Disease"/>
            <person name="Wu L."/>
            <person name="Ma J."/>
        </authorList>
    </citation>
    <scope>NUCLEOTIDE SEQUENCE [LARGE SCALE GENOMIC DNA]</scope>
    <source>
        <strain evidence="5">CGMCC 4.7317</strain>
    </source>
</reference>
<keyword evidence="4" id="KW-0808">Transferase</keyword>
<feature type="transmembrane region" description="Helical" evidence="2">
    <location>
        <begin position="90"/>
        <end position="111"/>
    </location>
</feature>
<protein>
    <submittedName>
        <fullName evidence="4">Diguanylate cyclase domain-containing protein</fullName>
        <ecNumber evidence="4">2.7.7.65</ecNumber>
    </submittedName>
</protein>
<gene>
    <name evidence="4" type="ORF">ACFQGU_14070</name>
</gene>
<dbReference type="NCBIfam" id="TIGR00254">
    <property type="entry name" value="GGDEF"/>
    <property type="match status" value="1"/>
</dbReference>
<dbReference type="Gene3D" id="3.30.70.270">
    <property type="match status" value="1"/>
</dbReference>
<evidence type="ECO:0000313" key="5">
    <source>
        <dbReference type="Proteomes" id="UP001596138"/>
    </source>
</evidence>
<dbReference type="SMART" id="SM00267">
    <property type="entry name" value="GGDEF"/>
    <property type="match status" value="1"/>
</dbReference>
<dbReference type="EC" id="2.7.7.65" evidence="4"/>
<dbReference type="InterPro" id="IPR043128">
    <property type="entry name" value="Rev_trsase/Diguanyl_cyclase"/>
</dbReference>
<dbReference type="InterPro" id="IPR000160">
    <property type="entry name" value="GGDEF_dom"/>
</dbReference>
<keyword evidence="2" id="KW-1133">Transmembrane helix</keyword>
<proteinExistence type="predicted"/>
<feature type="transmembrane region" description="Helical" evidence="2">
    <location>
        <begin position="53"/>
        <end position="78"/>
    </location>
</feature>
<dbReference type="PROSITE" id="PS50887">
    <property type="entry name" value="GGDEF"/>
    <property type="match status" value="1"/>
</dbReference>
<feature type="transmembrane region" description="Helical" evidence="2">
    <location>
        <begin position="117"/>
        <end position="136"/>
    </location>
</feature>
<dbReference type="Pfam" id="PF00990">
    <property type="entry name" value="GGDEF"/>
    <property type="match status" value="1"/>
</dbReference>
<evidence type="ECO:0000256" key="1">
    <source>
        <dbReference type="SAM" id="MobiDB-lite"/>
    </source>
</evidence>
<evidence type="ECO:0000256" key="2">
    <source>
        <dbReference type="SAM" id="Phobius"/>
    </source>
</evidence>
<feature type="transmembrane region" description="Helical" evidence="2">
    <location>
        <begin position="167"/>
        <end position="186"/>
    </location>
</feature>
<dbReference type="InterPro" id="IPR052163">
    <property type="entry name" value="DGC-Regulatory_Protein"/>
</dbReference>
<feature type="domain" description="GGDEF" evidence="3">
    <location>
        <begin position="251"/>
        <end position="330"/>
    </location>
</feature>
<sequence>MHEGDRRRAGRAARTPDVRGELVRRSALASRSILLIGPPAALTLALLTPDVDLTRAVLFVVLETATIALAILALTALLRALVREPRSATTVPSVVALLLSAAMWPASFLLLQPSDPQGAYLGITFCIAAAATSLTATSAYRPFFLALTLGNLVPMTTMVLIGKVPGVSPALAVIGVIFIGALFVSFEQSHRTILEAVGARVVEEGLSEQLYEANARLVHRATHDDLTGLANRALFRDVLERRIQAVHVGSRELALLYLDLDRFKVINDSLGHAEGDALLRAASERLRSVVRGDDSQWWHRSPRSAGAWGCTSPPRGSRPRRSSTPWSPRV</sequence>
<feature type="region of interest" description="Disordered" evidence="1">
    <location>
        <begin position="296"/>
        <end position="330"/>
    </location>
</feature>
<dbReference type="EMBL" id="JBHSTI010000008">
    <property type="protein sequence ID" value="MFC6239008.1"/>
    <property type="molecule type" value="Genomic_DNA"/>
</dbReference>
<keyword evidence="2" id="KW-0812">Transmembrane</keyword>
<name>A0ABW1T2P6_9ACTN</name>
<dbReference type="GO" id="GO:0052621">
    <property type="term" value="F:diguanylate cyclase activity"/>
    <property type="evidence" value="ECO:0007669"/>
    <property type="project" value="UniProtKB-EC"/>
</dbReference>
<dbReference type="SUPFAM" id="SSF55073">
    <property type="entry name" value="Nucleotide cyclase"/>
    <property type="match status" value="1"/>
</dbReference>
<accession>A0ABW1T2P6</accession>
<keyword evidence="4" id="KW-0548">Nucleotidyltransferase</keyword>
<evidence type="ECO:0000259" key="3">
    <source>
        <dbReference type="PROSITE" id="PS50887"/>
    </source>
</evidence>
<evidence type="ECO:0000313" key="4">
    <source>
        <dbReference type="EMBL" id="MFC6239008.1"/>
    </source>
</evidence>
<dbReference type="CDD" id="cd01949">
    <property type="entry name" value="GGDEF"/>
    <property type="match status" value="1"/>
</dbReference>
<comment type="caution">
    <text evidence="4">The sequence shown here is derived from an EMBL/GenBank/DDBJ whole genome shotgun (WGS) entry which is preliminary data.</text>
</comment>
<dbReference type="InterPro" id="IPR029787">
    <property type="entry name" value="Nucleotide_cyclase"/>
</dbReference>
<dbReference type="Proteomes" id="UP001596138">
    <property type="component" value="Unassembled WGS sequence"/>
</dbReference>
<dbReference type="RefSeq" id="WP_386767703.1">
    <property type="nucleotide sequence ID" value="NZ_JBHSTI010000008.1"/>
</dbReference>